<gene>
    <name evidence="2" type="ORF">H4696_003745</name>
</gene>
<reference evidence="2 3" key="1">
    <citation type="submission" date="2020-10" db="EMBL/GenBank/DDBJ databases">
        <title>Sequencing the genomes of 1000 actinobacteria strains.</title>
        <authorList>
            <person name="Klenk H.-P."/>
        </authorList>
    </citation>
    <scope>NUCLEOTIDE SEQUENCE [LARGE SCALE GENOMIC DNA]</scope>
    <source>
        <strain evidence="2 3">DSM 44653</strain>
    </source>
</reference>
<dbReference type="SUPFAM" id="SSF53167">
    <property type="entry name" value="Purine and uridine phosphorylases"/>
    <property type="match status" value="1"/>
</dbReference>
<dbReference type="PANTHER" id="PTHR46832">
    <property type="entry name" value="5'-METHYLTHIOADENOSINE/S-ADENOSYLHOMOCYSTEINE NUCLEOSIDASE"/>
    <property type="match status" value="1"/>
</dbReference>
<protein>
    <submittedName>
        <fullName evidence="2">Nucleoside phosphorylase</fullName>
    </submittedName>
</protein>
<proteinExistence type="predicted"/>
<dbReference type="EMBL" id="JADBEG010000001">
    <property type="protein sequence ID" value="MBE1496645.1"/>
    <property type="molecule type" value="Genomic_DNA"/>
</dbReference>
<dbReference type="Pfam" id="PF01048">
    <property type="entry name" value="PNP_UDP_1"/>
    <property type="match status" value="1"/>
</dbReference>
<comment type="caution">
    <text evidence="2">The sequence shown here is derived from an EMBL/GenBank/DDBJ whole genome shotgun (WGS) entry which is preliminary data.</text>
</comment>
<organism evidence="2 3">
    <name type="scientific">Amycolatopsis lexingtonensis</name>
    <dbReference type="NCBI Taxonomy" id="218822"/>
    <lineage>
        <taxon>Bacteria</taxon>
        <taxon>Bacillati</taxon>
        <taxon>Actinomycetota</taxon>
        <taxon>Actinomycetes</taxon>
        <taxon>Pseudonocardiales</taxon>
        <taxon>Pseudonocardiaceae</taxon>
        <taxon>Amycolatopsis</taxon>
    </lineage>
</organism>
<dbReference type="CDD" id="cd09008">
    <property type="entry name" value="MTAN"/>
    <property type="match status" value="1"/>
</dbReference>
<dbReference type="Gene3D" id="3.40.50.1580">
    <property type="entry name" value="Nucleoside phosphorylase domain"/>
    <property type="match status" value="1"/>
</dbReference>
<evidence type="ECO:0000313" key="3">
    <source>
        <dbReference type="Proteomes" id="UP000631670"/>
    </source>
</evidence>
<dbReference type="RefSeq" id="WP_249026911.1">
    <property type="nucleotide sequence ID" value="NZ_JADBEG010000001.1"/>
</dbReference>
<dbReference type="Proteomes" id="UP000631670">
    <property type="component" value="Unassembled WGS sequence"/>
</dbReference>
<keyword evidence="3" id="KW-1185">Reference proteome</keyword>
<accession>A0ABR9I0E6</accession>
<evidence type="ECO:0000259" key="1">
    <source>
        <dbReference type="Pfam" id="PF01048"/>
    </source>
</evidence>
<name>A0ABR9I0E6_9PSEU</name>
<dbReference type="InterPro" id="IPR035994">
    <property type="entry name" value="Nucleoside_phosphorylase_sf"/>
</dbReference>
<dbReference type="PANTHER" id="PTHR46832:SF1">
    <property type="entry name" value="5'-METHYLTHIOADENOSINE_S-ADENOSYLHOMOCYSTEINE NUCLEOSIDASE"/>
    <property type="match status" value="1"/>
</dbReference>
<evidence type="ECO:0000313" key="2">
    <source>
        <dbReference type="EMBL" id="MBE1496645.1"/>
    </source>
</evidence>
<dbReference type="InterPro" id="IPR000845">
    <property type="entry name" value="Nucleoside_phosphorylase_d"/>
</dbReference>
<sequence length="246" mass="26179">MNGIPEPPIVVLTALEVEYAAVRALLADRRVETHPSGTRFEVGRPPGGRGSAVLALTGQGNQASAILAERAITTFAPRALLFVGVAGALHDDLEPGDVVVGTKVYGYHGGKDEDGGFRARPQAWEIPYELDQIARHVAREEEWLPDERRPPVHFRPIAAGEVVLNSRTTPLAEQLRTNYDDAAAIEMESAGVAKAGHLNRNLPVVAVRGISDKADGHKHTADKAGWQPVAAANAAAFAFALAAELP</sequence>
<feature type="domain" description="Nucleoside phosphorylase" evidence="1">
    <location>
        <begin position="8"/>
        <end position="241"/>
    </location>
</feature>